<keyword evidence="2 8" id="KW-1277">Toxin-antitoxin system</keyword>
<dbReference type="InterPro" id="IPR050556">
    <property type="entry name" value="Type_II_TA_system_RNase"/>
</dbReference>
<accession>A0ABV5IR02</accession>
<evidence type="ECO:0000259" key="9">
    <source>
        <dbReference type="Pfam" id="PF01850"/>
    </source>
</evidence>
<dbReference type="InterPro" id="IPR022907">
    <property type="entry name" value="VapC_family"/>
</dbReference>
<dbReference type="SUPFAM" id="SSF88723">
    <property type="entry name" value="PIN domain-like"/>
    <property type="match status" value="1"/>
</dbReference>
<protein>
    <recommendedName>
        <fullName evidence="8">Ribonuclease VapC</fullName>
        <shortName evidence="8">RNase VapC</shortName>
        <ecNumber evidence="8">3.1.-.-</ecNumber>
    </recommendedName>
    <alternativeName>
        <fullName evidence="8">Toxin VapC</fullName>
    </alternativeName>
</protein>
<evidence type="ECO:0000256" key="8">
    <source>
        <dbReference type="HAMAP-Rule" id="MF_00265"/>
    </source>
</evidence>
<proteinExistence type="inferred from homology"/>
<dbReference type="InterPro" id="IPR029060">
    <property type="entry name" value="PIN-like_dom_sf"/>
</dbReference>
<evidence type="ECO:0000256" key="2">
    <source>
        <dbReference type="ARBA" id="ARBA00022649"/>
    </source>
</evidence>
<dbReference type="PANTHER" id="PTHR33653:SF1">
    <property type="entry name" value="RIBONUCLEASE VAPC2"/>
    <property type="match status" value="1"/>
</dbReference>
<comment type="similarity">
    <text evidence="7 8">Belongs to the PINc/VapC protein family.</text>
</comment>
<keyword evidence="4 8" id="KW-0479">Metal-binding</keyword>
<comment type="function">
    <text evidence="8">Toxic component of a toxin-antitoxin (TA) system. An RNase.</text>
</comment>
<evidence type="ECO:0000256" key="6">
    <source>
        <dbReference type="ARBA" id="ARBA00022842"/>
    </source>
</evidence>
<keyword evidence="8" id="KW-0800">Toxin</keyword>
<dbReference type="InterPro" id="IPR002716">
    <property type="entry name" value="PIN_dom"/>
</dbReference>
<feature type="domain" description="PIN" evidence="9">
    <location>
        <begin position="9"/>
        <end position="125"/>
    </location>
</feature>
<evidence type="ECO:0000313" key="10">
    <source>
        <dbReference type="EMBL" id="MFB9206974.1"/>
    </source>
</evidence>
<evidence type="ECO:0000256" key="4">
    <source>
        <dbReference type="ARBA" id="ARBA00022723"/>
    </source>
</evidence>
<dbReference type="EC" id="3.1.-.-" evidence="8"/>
<keyword evidence="6 8" id="KW-0460">Magnesium</keyword>
<sequence>MVTTGVVYLVDKSALARMPHPAVHQALQPLMLDKALAVCEVTQLEVLYSARDQQGYERDAHYLRESFRLLSITHKEVGPRVLEMQAMLAGRPHHRAVGPGDLLIAACAEAHQATILHYDRDFDVISQVTGQPALWVVPPGSVP</sequence>
<dbReference type="Proteomes" id="UP001589647">
    <property type="component" value="Unassembled WGS sequence"/>
</dbReference>
<keyword evidence="5 8" id="KW-0378">Hydrolase</keyword>
<organism evidence="10 11">
    <name type="scientific">Nonomuraea spiralis</name>
    <dbReference type="NCBI Taxonomy" id="46182"/>
    <lineage>
        <taxon>Bacteria</taxon>
        <taxon>Bacillati</taxon>
        <taxon>Actinomycetota</taxon>
        <taxon>Actinomycetes</taxon>
        <taxon>Streptosporangiales</taxon>
        <taxon>Streptosporangiaceae</taxon>
        <taxon>Nonomuraea</taxon>
    </lineage>
</organism>
<evidence type="ECO:0000256" key="7">
    <source>
        <dbReference type="ARBA" id="ARBA00038093"/>
    </source>
</evidence>
<evidence type="ECO:0000256" key="1">
    <source>
        <dbReference type="ARBA" id="ARBA00001946"/>
    </source>
</evidence>
<feature type="binding site" evidence="8">
    <location>
        <position position="101"/>
    </location>
    <ligand>
        <name>Mg(2+)</name>
        <dbReference type="ChEBI" id="CHEBI:18420"/>
    </ligand>
</feature>
<gene>
    <name evidence="8" type="primary">vapC</name>
    <name evidence="10" type="ORF">ACFFV7_37685</name>
</gene>
<dbReference type="RefSeq" id="WP_125644488.1">
    <property type="nucleotide sequence ID" value="NZ_BMRC01000024.1"/>
</dbReference>
<comment type="cofactor">
    <cofactor evidence="1 8">
        <name>Mg(2+)</name>
        <dbReference type="ChEBI" id="CHEBI:18420"/>
    </cofactor>
</comment>
<dbReference type="CDD" id="cd18755">
    <property type="entry name" value="PIN_MtVapC3_VapC21-like"/>
    <property type="match status" value="1"/>
</dbReference>
<dbReference type="Gene3D" id="3.40.50.1010">
    <property type="entry name" value="5'-nuclease"/>
    <property type="match status" value="1"/>
</dbReference>
<dbReference type="HAMAP" id="MF_00265">
    <property type="entry name" value="VapC_Nob1"/>
    <property type="match status" value="1"/>
</dbReference>
<dbReference type="Pfam" id="PF01850">
    <property type="entry name" value="PIN"/>
    <property type="match status" value="1"/>
</dbReference>
<dbReference type="EMBL" id="JBHMEI010000042">
    <property type="protein sequence ID" value="MFB9206974.1"/>
    <property type="molecule type" value="Genomic_DNA"/>
</dbReference>
<keyword evidence="3 8" id="KW-0540">Nuclease</keyword>
<dbReference type="PANTHER" id="PTHR33653">
    <property type="entry name" value="RIBONUCLEASE VAPC2"/>
    <property type="match status" value="1"/>
</dbReference>
<keyword evidence="11" id="KW-1185">Reference proteome</keyword>
<reference evidence="10 11" key="1">
    <citation type="submission" date="2024-09" db="EMBL/GenBank/DDBJ databases">
        <authorList>
            <person name="Sun Q."/>
            <person name="Mori K."/>
        </authorList>
    </citation>
    <scope>NUCLEOTIDE SEQUENCE [LARGE SCALE GENOMIC DNA]</scope>
    <source>
        <strain evidence="10 11">CCM 3426</strain>
    </source>
</reference>
<name>A0ABV5IR02_9ACTN</name>
<comment type="caution">
    <text evidence="10">The sequence shown here is derived from an EMBL/GenBank/DDBJ whole genome shotgun (WGS) entry which is preliminary data.</text>
</comment>
<evidence type="ECO:0000256" key="5">
    <source>
        <dbReference type="ARBA" id="ARBA00022801"/>
    </source>
</evidence>
<feature type="binding site" evidence="8">
    <location>
        <position position="11"/>
    </location>
    <ligand>
        <name>Mg(2+)</name>
        <dbReference type="ChEBI" id="CHEBI:18420"/>
    </ligand>
</feature>
<evidence type="ECO:0000313" key="11">
    <source>
        <dbReference type="Proteomes" id="UP001589647"/>
    </source>
</evidence>
<evidence type="ECO:0000256" key="3">
    <source>
        <dbReference type="ARBA" id="ARBA00022722"/>
    </source>
</evidence>